<dbReference type="GeneID" id="62162026"/>
<feature type="transmembrane region" description="Helical" evidence="2">
    <location>
        <begin position="66"/>
        <end position="84"/>
    </location>
</feature>
<accession>A0A9P6I5U7</accession>
<keyword evidence="2" id="KW-0812">Transmembrane</keyword>
<dbReference type="AlphaFoldDB" id="A0A9P6I5U7"/>
<proteinExistence type="predicted"/>
<keyword evidence="2" id="KW-1133">Transmembrane helix</keyword>
<evidence type="ECO:0000313" key="3">
    <source>
        <dbReference type="EMBL" id="KAF9876292.1"/>
    </source>
</evidence>
<evidence type="ECO:0000313" key="4">
    <source>
        <dbReference type="Proteomes" id="UP000781932"/>
    </source>
</evidence>
<reference evidence="3" key="2">
    <citation type="submission" date="2020-11" db="EMBL/GenBank/DDBJ databases">
        <title>Whole genome sequencing of Colletotrichum sp.</title>
        <authorList>
            <person name="Li H."/>
        </authorList>
    </citation>
    <scope>NUCLEOTIDE SEQUENCE</scope>
    <source>
        <strain evidence="3">CkLH20</strain>
    </source>
</reference>
<organism evidence="3 4">
    <name type="scientific">Colletotrichum karsti</name>
    <dbReference type="NCBI Taxonomy" id="1095194"/>
    <lineage>
        <taxon>Eukaryota</taxon>
        <taxon>Fungi</taxon>
        <taxon>Dikarya</taxon>
        <taxon>Ascomycota</taxon>
        <taxon>Pezizomycotina</taxon>
        <taxon>Sordariomycetes</taxon>
        <taxon>Hypocreomycetidae</taxon>
        <taxon>Glomerellales</taxon>
        <taxon>Glomerellaceae</taxon>
        <taxon>Colletotrichum</taxon>
        <taxon>Colletotrichum boninense species complex</taxon>
    </lineage>
</organism>
<feature type="region of interest" description="Disordered" evidence="1">
    <location>
        <begin position="27"/>
        <end position="47"/>
    </location>
</feature>
<dbReference type="EMBL" id="JAATWM020000018">
    <property type="protein sequence ID" value="KAF9876292.1"/>
    <property type="molecule type" value="Genomic_DNA"/>
</dbReference>
<gene>
    <name evidence="3" type="ORF">CkaCkLH20_06235</name>
</gene>
<keyword evidence="2" id="KW-0472">Membrane</keyword>
<dbReference type="RefSeq" id="XP_038745753.1">
    <property type="nucleotide sequence ID" value="XM_038888952.1"/>
</dbReference>
<name>A0A9P6I5U7_9PEZI</name>
<keyword evidence="4" id="KW-1185">Reference proteome</keyword>
<dbReference type="Proteomes" id="UP000781932">
    <property type="component" value="Unassembled WGS sequence"/>
</dbReference>
<comment type="caution">
    <text evidence="3">The sequence shown here is derived from an EMBL/GenBank/DDBJ whole genome shotgun (WGS) entry which is preliminary data.</text>
</comment>
<protein>
    <submittedName>
        <fullName evidence="3">Uncharacterized protein</fullName>
    </submittedName>
</protein>
<reference evidence="3" key="1">
    <citation type="submission" date="2020-03" db="EMBL/GenBank/DDBJ databases">
        <authorList>
            <person name="He L."/>
        </authorList>
    </citation>
    <scope>NUCLEOTIDE SEQUENCE</scope>
    <source>
        <strain evidence="3">CkLH20</strain>
    </source>
</reference>
<sequence length="102" mass="11698">MSARMAARITNTAALRVPLRRSAFSTATARRAGPAKNANNNNNKPDDIEIPAFNIKHITSSRRARFWLISLFWVFASIEGYGWYNFGPKILGWEKEKEKREE</sequence>
<dbReference type="OrthoDB" id="4804717at2759"/>
<feature type="compositionally biased region" description="Low complexity" evidence="1">
    <location>
        <begin position="27"/>
        <end position="43"/>
    </location>
</feature>
<evidence type="ECO:0000256" key="1">
    <source>
        <dbReference type="SAM" id="MobiDB-lite"/>
    </source>
</evidence>
<evidence type="ECO:0000256" key="2">
    <source>
        <dbReference type="SAM" id="Phobius"/>
    </source>
</evidence>